<name>A0A1V2ICM3_9ACTN</name>
<dbReference type="Proteomes" id="UP000188929">
    <property type="component" value="Unassembled WGS sequence"/>
</dbReference>
<sequence length="101" mass="11342">MREPQPQPAKRKVSLTLDADLVAEVESGGENLSAEVNMVLRDELARRRRRRALRALLDRLDQQDGPLDTAEDQEEIARYMRLLGGPVGEAEQPAARRGPVR</sequence>
<dbReference type="STRING" id="1834516.BL253_15670"/>
<evidence type="ECO:0000256" key="1">
    <source>
        <dbReference type="ARBA" id="ARBA00022649"/>
    </source>
</evidence>
<accession>A0A1V2ICM3</accession>
<evidence type="ECO:0000313" key="3">
    <source>
        <dbReference type="Proteomes" id="UP000188929"/>
    </source>
</evidence>
<dbReference type="Pfam" id="PF07362">
    <property type="entry name" value="CcdA"/>
    <property type="match status" value="1"/>
</dbReference>
<evidence type="ECO:0000313" key="2">
    <source>
        <dbReference type="EMBL" id="ONH29933.1"/>
    </source>
</evidence>
<keyword evidence="3" id="KW-1185">Reference proteome</keyword>
<keyword evidence="1" id="KW-1277">Toxin-antitoxin system</keyword>
<protein>
    <submittedName>
        <fullName evidence="2">Uncharacterized protein</fullName>
    </submittedName>
</protein>
<gene>
    <name evidence="2" type="ORF">BL253_15670</name>
</gene>
<organism evidence="2 3">
    <name type="scientific">Pseudofrankia asymbiotica</name>
    <dbReference type="NCBI Taxonomy" id="1834516"/>
    <lineage>
        <taxon>Bacteria</taxon>
        <taxon>Bacillati</taxon>
        <taxon>Actinomycetota</taxon>
        <taxon>Actinomycetes</taxon>
        <taxon>Frankiales</taxon>
        <taxon>Frankiaceae</taxon>
        <taxon>Pseudofrankia</taxon>
    </lineage>
</organism>
<dbReference type="AlphaFoldDB" id="A0A1V2ICM3"/>
<reference evidence="3" key="1">
    <citation type="submission" date="2016-10" db="EMBL/GenBank/DDBJ databases">
        <title>Frankia sp. NRRL B-16386 Genome sequencing.</title>
        <authorList>
            <person name="Ghodhbane-Gtari F."/>
            <person name="Swanson E."/>
            <person name="Gueddou A."/>
            <person name="Hezbri K."/>
            <person name="Ktari K."/>
            <person name="Nouioui I."/>
            <person name="Morris K."/>
            <person name="Simpson S."/>
            <person name="Abebe-Akele F."/>
            <person name="Thomas K."/>
            <person name="Gtari M."/>
            <person name="Tisa L.S."/>
        </authorList>
    </citation>
    <scope>NUCLEOTIDE SEQUENCE [LARGE SCALE GENOMIC DNA]</scope>
    <source>
        <strain evidence="3">NRRL B-16386</strain>
    </source>
</reference>
<dbReference type="InterPro" id="IPR009956">
    <property type="entry name" value="Post-segregation_anti-tox_CcdA"/>
</dbReference>
<dbReference type="EMBL" id="MOMC01000029">
    <property type="protein sequence ID" value="ONH29933.1"/>
    <property type="molecule type" value="Genomic_DNA"/>
</dbReference>
<proteinExistence type="predicted"/>
<comment type="caution">
    <text evidence="2">The sequence shown here is derived from an EMBL/GenBank/DDBJ whole genome shotgun (WGS) entry which is preliminary data.</text>
</comment>